<comment type="caution">
    <text evidence="8">The sequence shown here is derived from an EMBL/GenBank/DDBJ whole genome shotgun (WGS) entry which is preliminary data.</text>
</comment>
<keyword evidence="4" id="KW-0697">Rotamase</keyword>
<keyword evidence="9" id="KW-1185">Reference proteome</keyword>
<dbReference type="EC" id="5.2.1.8" evidence="3"/>
<dbReference type="FunFam" id="2.40.100.10:FF:000025">
    <property type="entry name" value="Peptidyl-prolyl cis-trans isomerase CYP19-2"/>
    <property type="match status" value="1"/>
</dbReference>
<evidence type="ECO:0000256" key="2">
    <source>
        <dbReference type="ARBA" id="ARBA00007365"/>
    </source>
</evidence>
<dbReference type="GO" id="GO:0006457">
    <property type="term" value="P:protein folding"/>
    <property type="evidence" value="ECO:0007669"/>
    <property type="project" value="TreeGrafter"/>
</dbReference>
<protein>
    <recommendedName>
        <fullName evidence="3">peptidylprolyl isomerase</fullName>
        <ecNumber evidence="3">5.2.1.8</ecNumber>
    </recommendedName>
</protein>
<reference evidence="9" key="1">
    <citation type="journal article" date="2019" name="Gigascience">
        <title>De novo genome assembly of the endangered Acer yangbiense, a plant species with extremely small populations endemic to Yunnan Province, China.</title>
        <authorList>
            <person name="Yang J."/>
            <person name="Wariss H.M."/>
            <person name="Tao L."/>
            <person name="Zhang R."/>
            <person name="Yun Q."/>
            <person name="Hollingsworth P."/>
            <person name="Dao Z."/>
            <person name="Luo G."/>
            <person name="Guo H."/>
            <person name="Ma Y."/>
            <person name="Sun W."/>
        </authorList>
    </citation>
    <scope>NUCLEOTIDE SEQUENCE [LARGE SCALE GENOMIC DNA]</scope>
    <source>
        <strain evidence="9">cv. Malutang</strain>
    </source>
</reference>
<feature type="region of interest" description="Disordered" evidence="6">
    <location>
        <begin position="135"/>
        <end position="155"/>
    </location>
</feature>
<comment type="catalytic activity">
    <reaction evidence="1">
        <text>[protein]-peptidylproline (omega=180) = [protein]-peptidylproline (omega=0)</text>
        <dbReference type="Rhea" id="RHEA:16237"/>
        <dbReference type="Rhea" id="RHEA-COMP:10747"/>
        <dbReference type="Rhea" id="RHEA-COMP:10748"/>
        <dbReference type="ChEBI" id="CHEBI:83833"/>
        <dbReference type="ChEBI" id="CHEBI:83834"/>
        <dbReference type="EC" id="5.2.1.8"/>
    </reaction>
</comment>
<evidence type="ECO:0000259" key="7">
    <source>
        <dbReference type="PROSITE" id="PS50072"/>
    </source>
</evidence>
<sequence>MYNRTTASSERSPDDPLSRKKLFDDTNFQTHKSTFQTCIQPSTIADLYSAIASLIKESDSNTAKLIKESEEQQLSSFRAELSKIREEIKVGDRPAKKSTEDNSGTSKQKNDKVYEEDLNGEILCKLVEKSDVQGDDASNWKMENSDDAHKHSSDTVTDALADSKMVEDVDKQTILNEIELKEINKCVDLCIEEIVQQTKPLTKKSVNLKRRWDILMEEMDSVRAIQEVEMSEQEKGNEGKEKMVNPRVFLDLNIGCEPAGRIVIELFSDSTPKTAENFRALCTGEKGIGKNGKPLHYKGITFHRVIPRSMFIGGDITEGNGLGGESIYGDSFTDENFVNKHIGPGILSMANTGPGTNNSQFLILTAKTEWLDGTNVVFGIVVEGFDVMKVV</sequence>
<evidence type="ECO:0000256" key="3">
    <source>
        <dbReference type="ARBA" id="ARBA00013194"/>
    </source>
</evidence>
<dbReference type="SUPFAM" id="SSF50891">
    <property type="entry name" value="Cyclophilin-like"/>
    <property type="match status" value="1"/>
</dbReference>
<evidence type="ECO:0000256" key="4">
    <source>
        <dbReference type="ARBA" id="ARBA00023110"/>
    </source>
</evidence>
<keyword evidence="5" id="KW-0413">Isomerase</keyword>
<evidence type="ECO:0000256" key="1">
    <source>
        <dbReference type="ARBA" id="ARBA00000971"/>
    </source>
</evidence>
<dbReference type="PROSITE" id="PS50072">
    <property type="entry name" value="CSA_PPIASE_2"/>
    <property type="match status" value="1"/>
</dbReference>
<dbReference type="Pfam" id="PF00160">
    <property type="entry name" value="Pro_isomerase"/>
    <property type="match status" value="1"/>
</dbReference>
<name>A0A5C7HLY8_9ROSI</name>
<evidence type="ECO:0000313" key="9">
    <source>
        <dbReference type="Proteomes" id="UP000323000"/>
    </source>
</evidence>
<evidence type="ECO:0000256" key="6">
    <source>
        <dbReference type="SAM" id="MobiDB-lite"/>
    </source>
</evidence>
<dbReference type="PANTHER" id="PTHR11071:SF561">
    <property type="entry name" value="PEPTIDYL-PROLYL CIS-TRANS ISOMERASE D-RELATED"/>
    <property type="match status" value="1"/>
</dbReference>
<dbReference type="PANTHER" id="PTHR11071">
    <property type="entry name" value="PEPTIDYL-PROLYL CIS-TRANS ISOMERASE"/>
    <property type="match status" value="1"/>
</dbReference>
<dbReference type="PRINTS" id="PR00153">
    <property type="entry name" value="CSAPPISMRASE"/>
</dbReference>
<feature type="compositionally biased region" description="Basic and acidic residues" evidence="6">
    <location>
        <begin position="143"/>
        <end position="153"/>
    </location>
</feature>
<evidence type="ECO:0000313" key="8">
    <source>
        <dbReference type="EMBL" id="TXG58030.1"/>
    </source>
</evidence>
<dbReference type="GO" id="GO:0003755">
    <property type="term" value="F:peptidyl-prolyl cis-trans isomerase activity"/>
    <property type="evidence" value="ECO:0007669"/>
    <property type="project" value="UniProtKB-KW"/>
</dbReference>
<dbReference type="AlphaFoldDB" id="A0A5C7HLY8"/>
<feature type="region of interest" description="Disordered" evidence="6">
    <location>
        <begin position="88"/>
        <end position="112"/>
    </location>
</feature>
<evidence type="ECO:0000256" key="5">
    <source>
        <dbReference type="ARBA" id="ARBA00023235"/>
    </source>
</evidence>
<accession>A0A5C7HLY8</accession>
<gene>
    <name evidence="8" type="ORF">EZV62_015859</name>
</gene>
<proteinExistence type="inferred from homology"/>
<dbReference type="GO" id="GO:0005737">
    <property type="term" value="C:cytoplasm"/>
    <property type="evidence" value="ECO:0007669"/>
    <property type="project" value="TreeGrafter"/>
</dbReference>
<dbReference type="GO" id="GO:0016018">
    <property type="term" value="F:cyclosporin A binding"/>
    <property type="evidence" value="ECO:0007669"/>
    <property type="project" value="TreeGrafter"/>
</dbReference>
<dbReference type="Proteomes" id="UP000323000">
    <property type="component" value="Chromosome 7"/>
</dbReference>
<feature type="compositionally biased region" description="Basic and acidic residues" evidence="6">
    <location>
        <begin position="88"/>
        <end position="100"/>
    </location>
</feature>
<dbReference type="OrthoDB" id="193499at2759"/>
<comment type="similarity">
    <text evidence="2">Belongs to the cyclophilin-type PPIase family.</text>
</comment>
<dbReference type="EMBL" id="VAHF01000007">
    <property type="protein sequence ID" value="TXG58030.1"/>
    <property type="molecule type" value="Genomic_DNA"/>
</dbReference>
<feature type="domain" description="PPIase cyclophilin-type" evidence="7">
    <location>
        <begin position="249"/>
        <end position="391"/>
    </location>
</feature>
<organism evidence="8 9">
    <name type="scientific">Acer yangbiense</name>
    <dbReference type="NCBI Taxonomy" id="1000413"/>
    <lineage>
        <taxon>Eukaryota</taxon>
        <taxon>Viridiplantae</taxon>
        <taxon>Streptophyta</taxon>
        <taxon>Embryophyta</taxon>
        <taxon>Tracheophyta</taxon>
        <taxon>Spermatophyta</taxon>
        <taxon>Magnoliopsida</taxon>
        <taxon>eudicotyledons</taxon>
        <taxon>Gunneridae</taxon>
        <taxon>Pentapetalae</taxon>
        <taxon>rosids</taxon>
        <taxon>malvids</taxon>
        <taxon>Sapindales</taxon>
        <taxon>Sapindaceae</taxon>
        <taxon>Hippocastanoideae</taxon>
        <taxon>Acereae</taxon>
        <taxon>Acer</taxon>
    </lineage>
</organism>
<dbReference type="Gene3D" id="2.40.100.10">
    <property type="entry name" value="Cyclophilin-like"/>
    <property type="match status" value="1"/>
</dbReference>
<dbReference type="InterPro" id="IPR029000">
    <property type="entry name" value="Cyclophilin-like_dom_sf"/>
</dbReference>
<dbReference type="InterPro" id="IPR002130">
    <property type="entry name" value="Cyclophilin-type_PPIase_dom"/>
</dbReference>